<feature type="region of interest" description="Disordered" evidence="1">
    <location>
        <begin position="162"/>
        <end position="211"/>
    </location>
</feature>
<evidence type="ECO:0000313" key="2">
    <source>
        <dbReference type="EMBL" id="ROV94175.1"/>
    </source>
</evidence>
<evidence type="ECO:0008006" key="4">
    <source>
        <dbReference type="Google" id="ProtNLM"/>
    </source>
</evidence>
<comment type="caution">
    <text evidence="2">The sequence shown here is derived from an EMBL/GenBank/DDBJ whole genome shotgun (WGS) entry which is preliminary data.</text>
</comment>
<feature type="region of interest" description="Disordered" evidence="1">
    <location>
        <begin position="33"/>
        <end position="107"/>
    </location>
</feature>
<evidence type="ECO:0000256" key="1">
    <source>
        <dbReference type="SAM" id="MobiDB-lite"/>
    </source>
</evidence>
<feature type="region of interest" description="Disordered" evidence="1">
    <location>
        <begin position="421"/>
        <end position="471"/>
    </location>
</feature>
<feature type="compositionally biased region" description="Basic and acidic residues" evidence="1">
    <location>
        <begin position="200"/>
        <end position="211"/>
    </location>
</feature>
<feature type="compositionally biased region" description="Low complexity" evidence="1">
    <location>
        <begin position="60"/>
        <end position="71"/>
    </location>
</feature>
<dbReference type="AlphaFoldDB" id="A0A423VT13"/>
<dbReference type="PANTHER" id="PTHR38166">
    <property type="entry name" value="C2H2-TYPE DOMAIN-CONTAINING PROTEIN-RELATED"/>
    <property type="match status" value="1"/>
</dbReference>
<protein>
    <recommendedName>
        <fullName evidence="4">C2H2-type domain-containing protein</fullName>
    </recommendedName>
</protein>
<dbReference type="EMBL" id="LJZO01000029">
    <property type="protein sequence ID" value="ROV94175.1"/>
    <property type="molecule type" value="Genomic_DNA"/>
</dbReference>
<feature type="compositionally biased region" description="Basic and acidic residues" evidence="1">
    <location>
        <begin position="802"/>
        <end position="826"/>
    </location>
</feature>
<proteinExistence type="predicted"/>
<reference evidence="2 3" key="1">
    <citation type="submission" date="2015-09" db="EMBL/GenBank/DDBJ databases">
        <title>Host preference determinants of Valsa canker pathogens revealed by comparative genomics.</title>
        <authorList>
            <person name="Yin Z."/>
            <person name="Huang L."/>
        </authorList>
    </citation>
    <scope>NUCLEOTIDE SEQUENCE [LARGE SCALE GENOMIC DNA]</scope>
    <source>
        <strain evidence="2 3">YSFL</strain>
    </source>
</reference>
<dbReference type="PANTHER" id="PTHR38166:SF1">
    <property type="entry name" value="C2H2-TYPE DOMAIN-CONTAINING PROTEIN"/>
    <property type="match status" value="1"/>
</dbReference>
<name>A0A423VT13_CYTCH</name>
<evidence type="ECO:0000313" key="3">
    <source>
        <dbReference type="Proteomes" id="UP000284375"/>
    </source>
</evidence>
<organism evidence="2 3">
    <name type="scientific">Cytospora chrysosperma</name>
    <name type="common">Cytospora canker fungus</name>
    <name type="synonym">Sphaeria chrysosperma</name>
    <dbReference type="NCBI Taxonomy" id="252740"/>
    <lineage>
        <taxon>Eukaryota</taxon>
        <taxon>Fungi</taxon>
        <taxon>Dikarya</taxon>
        <taxon>Ascomycota</taxon>
        <taxon>Pezizomycotina</taxon>
        <taxon>Sordariomycetes</taxon>
        <taxon>Sordariomycetidae</taxon>
        <taxon>Diaporthales</taxon>
        <taxon>Cytosporaceae</taxon>
        <taxon>Cytospora</taxon>
    </lineage>
</organism>
<dbReference type="Proteomes" id="UP000284375">
    <property type="component" value="Unassembled WGS sequence"/>
</dbReference>
<gene>
    <name evidence="2" type="ORF">VSDG_05655</name>
</gene>
<feature type="region of interest" description="Disordered" evidence="1">
    <location>
        <begin position="802"/>
        <end position="829"/>
    </location>
</feature>
<dbReference type="STRING" id="252740.A0A423VT13"/>
<feature type="compositionally biased region" description="Polar residues" evidence="1">
    <location>
        <begin position="95"/>
        <end position="107"/>
    </location>
</feature>
<sequence>MFRKDPGPQPSCPPKHDIWAVIATARKVQPTLGKLARCSGQGHRKAQSCPTPRMQRPMEEASLSPSSASLPRDIPRSRNQKHPKGTASEVESRDTSYTGIHSGTVTDSLCTSSPSTLELISREEQKSILLGRLMDYFFTVLANGQRNCAGADSSQQAALSSAEPITASSSASSSVRRGISRKGKRSASFEGDGSGDEENEGPKTKKAKTEETEVKRLACPFFKRDPHRYKDQSKCVGPGWTTVHRLKEHLYRRHRLPVHCLRCHDVFPDDKGLEQHSQSQVPCQLTAEAKTLEGITSSQERQLRSRRRSDRTEEEKWRDVYRICFPLREAEDPAPIPSPYFELPTSAEGGGGPGQPPEDMVARYDEFMARELPRRVKRALELRIEQEFSPVEESLKRQLPDIVRGLYQTLSEDFRRSLEARPLREEGVGGGQEPDSTSLAEGGEDEDKGKGKMVASATPESPMEMETTEDAPGGGVAVDEVAACGGDWAASQPVDVFWPLQAYNGGIGLAGLDSWLCDADQGDLRDWNSWADPGYLYGAISAVGSVMVSDNGCNMPGNEPFALQAPYNGENRPLLGQRLLQRLTSQPLEDLLVLVQSGLSDILREGHALLSLEPLPREPVPDDLLVEALLVPPDLVLVGGPHAARVGRQALVDQDDLARLLVQAELELCVGDQDAPLGGVVAGGGVDGQGELGDPGGEGGVADDAGGLLGRDVLVVLAQLGLGRGRVDGALGEGLALAEAGRHGEPAHGAALLVLGPGGPRDVAAHDGLDGEHPELADLHAAAPHEGGLGRGEAARRRLQADKVRPEPGDLVRQHAEPEGADHGEDGAAAGDAVVHDDVVGRGPVRGDEEERLGVQVEEVADLARGDPGEGLDVDLEDLVGHLVFGCLFGCQLQPDQQ</sequence>
<keyword evidence="3" id="KW-1185">Reference proteome</keyword>
<dbReference type="OrthoDB" id="4161727at2759"/>
<accession>A0A423VT13</accession>
<feature type="compositionally biased region" description="Low complexity" evidence="1">
    <location>
        <begin position="162"/>
        <end position="174"/>
    </location>
</feature>